<dbReference type="Pfam" id="PF01266">
    <property type="entry name" value="DAO"/>
    <property type="match status" value="1"/>
</dbReference>
<sequence>MQKVDYIIVGGGYAGIFFAHQLLTAGKSFKLFAGGAQGASHVSAGVVNPVVLKKFTTFWLAQEQINCLKMTITEMESYTGKQFHIDEPVCRIFHDDNEKKLWEKKQATDALSPFLSLEFTKLDVVNNEYGIGTVLQSGRLDVQSFFSSLSEFLNENGNLKHEIFDYKLLDAGSSVYMNLEYSKIIFCEGMGVLKNPFFCQLPVQANKGHHLKVKLSSELNISATLKKKHFLFSLRDGNYYYGGTYDRHQLDEGINPSAVEELESGLKQMYPHEYLTTEINYGFRPTVGDRRPILGAHETYKNMYVFNGLGARGILNGSYFAKVLFQHTESGSPLPAEVDLKRFTVR</sequence>
<evidence type="ECO:0000313" key="2">
    <source>
        <dbReference type="EMBL" id="MBA5246502.1"/>
    </source>
</evidence>
<keyword evidence="5" id="KW-1185">Reference proteome</keyword>
<dbReference type="AlphaFoldDB" id="A0A7D7RJN4"/>
<feature type="domain" description="FAD dependent oxidoreductase" evidence="1">
    <location>
        <begin position="5"/>
        <end position="324"/>
    </location>
</feature>
<reference evidence="4" key="2">
    <citation type="submission" date="2020-07" db="EMBL/GenBank/DDBJ databases">
        <title>Chryseobacterium sp.cx-624.</title>
        <authorList>
            <person name="Yang C."/>
        </authorList>
    </citation>
    <scope>NUCLEOTIDE SEQUENCE [LARGE SCALE GENOMIC DNA]</scope>
    <source>
        <strain evidence="4">cx-624</strain>
    </source>
</reference>
<reference evidence="3" key="1">
    <citation type="submission" date="2020-07" db="EMBL/GenBank/DDBJ databases">
        <title>Chryseobacterium sp. CX-624.</title>
        <authorList>
            <person name="Yang C."/>
        </authorList>
    </citation>
    <scope>NUCLEOTIDE SEQUENCE</scope>
    <source>
        <strain evidence="3">CX-624</strain>
    </source>
</reference>
<organism evidence="3 4">
    <name type="scientific">Marnyiella aurantia</name>
    <dbReference type="NCBI Taxonomy" id="2758037"/>
    <lineage>
        <taxon>Bacteria</taxon>
        <taxon>Pseudomonadati</taxon>
        <taxon>Bacteroidota</taxon>
        <taxon>Flavobacteriia</taxon>
        <taxon>Flavobacteriales</taxon>
        <taxon>Weeksellaceae</taxon>
        <taxon>Marnyiella</taxon>
    </lineage>
</organism>
<dbReference type="InterPro" id="IPR036188">
    <property type="entry name" value="FAD/NAD-bd_sf"/>
</dbReference>
<dbReference type="EMBL" id="CP059472">
    <property type="protein sequence ID" value="QMS98132.1"/>
    <property type="molecule type" value="Genomic_DNA"/>
</dbReference>
<dbReference type="EMBL" id="JACEUX010000001">
    <property type="protein sequence ID" value="MBA5246502.1"/>
    <property type="molecule type" value="Genomic_DNA"/>
</dbReference>
<accession>A0A7D7RJN4</accession>
<dbReference type="RefSeq" id="WP_181886582.1">
    <property type="nucleotide sequence ID" value="NZ_CP059472.1"/>
</dbReference>
<evidence type="ECO:0000313" key="4">
    <source>
        <dbReference type="Proteomes" id="UP000515349"/>
    </source>
</evidence>
<gene>
    <name evidence="3" type="ORF">H1R16_10580</name>
    <name evidence="2" type="ORF">H2507_04885</name>
</gene>
<dbReference type="Gene3D" id="3.30.9.10">
    <property type="entry name" value="D-Amino Acid Oxidase, subunit A, domain 2"/>
    <property type="match status" value="1"/>
</dbReference>
<proteinExistence type="predicted"/>
<dbReference type="KEGG" id="cbau:H1R16_10580"/>
<dbReference type="SUPFAM" id="SSF51905">
    <property type="entry name" value="FAD/NAD(P)-binding domain"/>
    <property type="match status" value="1"/>
</dbReference>
<dbReference type="PANTHER" id="PTHR13847">
    <property type="entry name" value="SARCOSINE DEHYDROGENASE-RELATED"/>
    <property type="match status" value="1"/>
</dbReference>
<dbReference type="Gene3D" id="3.50.50.60">
    <property type="entry name" value="FAD/NAD(P)-binding domain"/>
    <property type="match status" value="1"/>
</dbReference>
<dbReference type="Proteomes" id="UP000515349">
    <property type="component" value="Chromosome"/>
</dbReference>
<reference evidence="2" key="4">
    <citation type="submission" date="2020-07" db="EMBL/GenBank/DDBJ databases">
        <authorList>
            <person name="Yang C."/>
        </authorList>
    </citation>
    <scope>NUCLEOTIDE SEQUENCE</scope>
    <source>
        <strain evidence="2">Cx-624</strain>
    </source>
</reference>
<evidence type="ECO:0000259" key="1">
    <source>
        <dbReference type="Pfam" id="PF01266"/>
    </source>
</evidence>
<dbReference type="InterPro" id="IPR006076">
    <property type="entry name" value="FAD-dep_OxRdtase"/>
</dbReference>
<evidence type="ECO:0000313" key="5">
    <source>
        <dbReference type="Proteomes" id="UP000539710"/>
    </source>
</evidence>
<name>A0A7D7RJN4_9FLAO</name>
<dbReference type="Proteomes" id="UP000539710">
    <property type="component" value="Unassembled WGS sequence"/>
</dbReference>
<evidence type="ECO:0000313" key="3">
    <source>
        <dbReference type="EMBL" id="QMS98132.1"/>
    </source>
</evidence>
<protein>
    <submittedName>
        <fullName evidence="3">FAD-binding oxidoreductase</fullName>
    </submittedName>
</protein>
<dbReference type="GO" id="GO:0005737">
    <property type="term" value="C:cytoplasm"/>
    <property type="evidence" value="ECO:0007669"/>
    <property type="project" value="TreeGrafter"/>
</dbReference>
<reference evidence="5" key="3">
    <citation type="submission" date="2020-07" db="EMBL/GenBank/DDBJ databases">
        <title>Flavobacterium sp. xlx-214.</title>
        <authorList>
            <person name="Yang C."/>
        </authorList>
    </citation>
    <scope>NUCLEOTIDE SEQUENCE [LARGE SCALE GENOMIC DNA]</scope>
    <source>
        <strain evidence="5">CX-624</strain>
    </source>
</reference>